<dbReference type="SUPFAM" id="SSF57667">
    <property type="entry name" value="beta-beta-alpha zinc fingers"/>
    <property type="match status" value="4"/>
</dbReference>
<evidence type="ECO:0000256" key="5">
    <source>
        <dbReference type="ARBA" id="ARBA00023242"/>
    </source>
</evidence>
<feature type="compositionally biased region" description="Low complexity" evidence="7">
    <location>
        <begin position="10"/>
        <end position="20"/>
    </location>
</feature>
<feature type="transmembrane region" description="Helical" evidence="8">
    <location>
        <begin position="685"/>
        <end position="709"/>
    </location>
</feature>
<keyword evidence="5" id="KW-0539">Nucleus</keyword>
<dbReference type="SMART" id="SM00355">
    <property type="entry name" value="ZnF_C2H2"/>
    <property type="match status" value="15"/>
</dbReference>
<protein>
    <recommendedName>
        <fullName evidence="9">C2H2-type domain-containing protein</fullName>
    </recommendedName>
</protein>
<feature type="domain" description="C2H2-type" evidence="9">
    <location>
        <begin position="622"/>
        <end position="650"/>
    </location>
</feature>
<dbReference type="EMBL" id="JAHIBW010000016">
    <property type="protein sequence ID" value="KAG7303633.1"/>
    <property type="molecule type" value="Genomic_DNA"/>
</dbReference>
<keyword evidence="11" id="KW-1185">Reference proteome</keyword>
<feature type="domain" description="C2H2-type" evidence="9">
    <location>
        <begin position="514"/>
        <end position="542"/>
    </location>
</feature>
<feature type="domain" description="C2H2-type" evidence="9">
    <location>
        <begin position="652"/>
        <end position="681"/>
    </location>
</feature>
<evidence type="ECO:0000313" key="11">
    <source>
        <dbReference type="Proteomes" id="UP000823941"/>
    </source>
</evidence>
<dbReference type="InterPro" id="IPR050826">
    <property type="entry name" value="Krueppel_C2H2_ZnFinger"/>
</dbReference>
<dbReference type="PROSITE" id="PS00028">
    <property type="entry name" value="ZINC_FINGER_C2H2_1"/>
    <property type="match status" value="10"/>
</dbReference>
<evidence type="ECO:0000256" key="8">
    <source>
        <dbReference type="SAM" id="Phobius"/>
    </source>
</evidence>
<evidence type="ECO:0000256" key="3">
    <source>
        <dbReference type="ARBA" id="ARBA00022771"/>
    </source>
</evidence>
<keyword evidence="4" id="KW-0862">Zinc</keyword>
<evidence type="ECO:0000256" key="7">
    <source>
        <dbReference type="SAM" id="MobiDB-lite"/>
    </source>
</evidence>
<dbReference type="Pfam" id="PF13912">
    <property type="entry name" value="zf-C2H2_6"/>
    <property type="match status" value="2"/>
</dbReference>
<feature type="compositionally biased region" description="Acidic residues" evidence="7">
    <location>
        <begin position="44"/>
        <end position="61"/>
    </location>
</feature>
<dbReference type="InterPro" id="IPR013087">
    <property type="entry name" value="Znf_C2H2_type"/>
</dbReference>
<keyword evidence="8" id="KW-1133">Transmembrane helix</keyword>
<organism evidence="10 11">
    <name type="scientific">Plutella xylostella</name>
    <name type="common">Diamondback moth</name>
    <name type="synonym">Plutella maculipennis</name>
    <dbReference type="NCBI Taxonomy" id="51655"/>
    <lineage>
        <taxon>Eukaryota</taxon>
        <taxon>Metazoa</taxon>
        <taxon>Ecdysozoa</taxon>
        <taxon>Arthropoda</taxon>
        <taxon>Hexapoda</taxon>
        <taxon>Insecta</taxon>
        <taxon>Pterygota</taxon>
        <taxon>Neoptera</taxon>
        <taxon>Endopterygota</taxon>
        <taxon>Lepidoptera</taxon>
        <taxon>Glossata</taxon>
        <taxon>Ditrysia</taxon>
        <taxon>Yponomeutoidea</taxon>
        <taxon>Plutellidae</taxon>
        <taxon>Plutella</taxon>
    </lineage>
</organism>
<dbReference type="Pfam" id="PF00096">
    <property type="entry name" value="zf-C2H2"/>
    <property type="match status" value="2"/>
</dbReference>
<sequence length="725" mass="84356">MKLSDENVTKNDNVNNDNDTMSNKHVEDDDNKHIEDDNNKHVEDDDNEHIEDDDNEHIEDDDNKHIEDDDRPPDVRVEPLPLMITISQCKRVYSKKTRLPGKDSIKKMKLSDDNVSKNDNINNDNDTMANELIEDDHSLPAVRVEPLPLIIPISQCKRVSKQTSLPGKKRYIKIKGSRPKRLKFSKVWASSEQAMRWHREELRRAREASLSFVHECDACERLFATDEKLHRHVGDAHSEEAGQYTCDVCLYRFPDQTKLKQHMEAHYINYKCKTCSFESRILAEMQKHVSDTHPNTKCLKCRNKFASKAELDLHFNLCETYKCSYCKVKFPFREMYMEHTQKHLSNPGAIYCEVCDVFCSPSRYKEHLRTSMKHVSRDSFKHECEICHNKYPTARGLGQHMVGTHKRPGPHPCDLCQKSFFRKFRLLNHRAAVHKIGPGKVKKKREMDKMCEICGKIFLTGVALSSHRNSHTGEQPWRCPDCPAAFTSSSNLWLHRVKIHDKTVNRRENKPNKLCCDECGKQLSSPSKLKYHCDFYHLKKALPFQCTICDKDAEALNKHLKKHSLPSWKGPYKCRSCGGTYSNVPEHYKLKHLHLKKVDRVRIKNLFNLDKAVEVIWMDKKFSCDVCGKQFLSPSKLKYHYDFYHLKKALPFQCTICDKYFRRASALRVHARTHMHLPCEPCGKWFKASLSLFIIIITFYCILCPLLVLSSTHHVPTAGARVSFQ</sequence>
<keyword evidence="3 6" id="KW-0863">Zinc-finger</keyword>
<feature type="domain" description="C2H2-type" evidence="9">
    <location>
        <begin position="244"/>
        <end position="266"/>
    </location>
</feature>
<feature type="region of interest" description="Disordered" evidence="7">
    <location>
        <begin position="1"/>
        <end position="78"/>
    </location>
</feature>
<feature type="compositionally biased region" description="Basic and acidic residues" evidence="7">
    <location>
        <begin position="22"/>
        <end position="43"/>
    </location>
</feature>
<feature type="domain" description="C2H2-type" evidence="9">
    <location>
        <begin position="477"/>
        <end position="500"/>
    </location>
</feature>
<keyword evidence="1" id="KW-0479">Metal-binding</keyword>
<accession>A0ABQ7QFB3</accession>
<feature type="domain" description="C2H2-type" evidence="9">
    <location>
        <begin position="214"/>
        <end position="242"/>
    </location>
</feature>
<dbReference type="PANTHER" id="PTHR24377">
    <property type="entry name" value="IP01015P-RELATED"/>
    <property type="match status" value="1"/>
</dbReference>
<evidence type="ECO:0000313" key="10">
    <source>
        <dbReference type="EMBL" id="KAG7303633.1"/>
    </source>
</evidence>
<dbReference type="InterPro" id="IPR036236">
    <property type="entry name" value="Znf_C2H2_sf"/>
</dbReference>
<reference evidence="10 11" key="1">
    <citation type="submission" date="2021-06" db="EMBL/GenBank/DDBJ databases">
        <title>A haploid diamondback moth (Plutella xylostella L.) genome assembly resolves 31 chromosomes and identifies a diamide resistance mutation.</title>
        <authorList>
            <person name="Ward C.M."/>
            <person name="Perry K.D."/>
            <person name="Baker G."/>
            <person name="Powis K."/>
            <person name="Heckel D.G."/>
            <person name="Baxter S.W."/>
        </authorList>
    </citation>
    <scope>NUCLEOTIDE SEQUENCE [LARGE SCALE GENOMIC DNA]</scope>
    <source>
        <strain evidence="10 11">LV</strain>
        <tissue evidence="10">Single pupa</tissue>
    </source>
</reference>
<dbReference type="Proteomes" id="UP000823941">
    <property type="component" value="Chromosome 16"/>
</dbReference>
<comment type="caution">
    <text evidence="10">The sequence shown here is derived from an EMBL/GenBank/DDBJ whole genome shotgun (WGS) entry which is preliminary data.</text>
</comment>
<evidence type="ECO:0000256" key="2">
    <source>
        <dbReference type="ARBA" id="ARBA00022737"/>
    </source>
</evidence>
<gene>
    <name evidence="10" type="ORF">JYU34_012164</name>
</gene>
<evidence type="ECO:0000256" key="6">
    <source>
        <dbReference type="PROSITE-ProRule" id="PRU00042"/>
    </source>
</evidence>
<dbReference type="Gene3D" id="3.30.160.60">
    <property type="entry name" value="Classic Zinc Finger"/>
    <property type="match status" value="7"/>
</dbReference>
<dbReference type="PROSITE" id="PS50157">
    <property type="entry name" value="ZINC_FINGER_C2H2_2"/>
    <property type="match status" value="9"/>
</dbReference>
<feature type="domain" description="C2H2-type" evidence="9">
    <location>
        <begin position="449"/>
        <end position="476"/>
    </location>
</feature>
<evidence type="ECO:0000259" key="9">
    <source>
        <dbReference type="PROSITE" id="PS50157"/>
    </source>
</evidence>
<feature type="domain" description="C2H2-type" evidence="9">
    <location>
        <begin position="382"/>
        <end position="410"/>
    </location>
</feature>
<feature type="compositionally biased region" description="Basic and acidic residues" evidence="7">
    <location>
        <begin position="62"/>
        <end position="77"/>
    </location>
</feature>
<feature type="domain" description="C2H2-type" evidence="9">
    <location>
        <begin position="411"/>
        <end position="434"/>
    </location>
</feature>
<keyword evidence="8" id="KW-0472">Membrane</keyword>
<evidence type="ECO:0000256" key="1">
    <source>
        <dbReference type="ARBA" id="ARBA00022723"/>
    </source>
</evidence>
<name>A0ABQ7QFB3_PLUXY</name>
<keyword evidence="8" id="KW-0812">Transmembrane</keyword>
<keyword evidence="2" id="KW-0677">Repeat</keyword>
<evidence type="ECO:0000256" key="4">
    <source>
        <dbReference type="ARBA" id="ARBA00022833"/>
    </source>
</evidence>
<proteinExistence type="predicted"/>